<dbReference type="EMBL" id="OX465085">
    <property type="protein sequence ID" value="CAI9303070.1"/>
    <property type="molecule type" value="Genomic_DNA"/>
</dbReference>
<gene>
    <name evidence="2" type="ORF">LSALG_LOCUS41530</name>
</gene>
<proteinExistence type="predicted"/>
<feature type="region of interest" description="Disordered" evidence="1">
    <location>
        <begin position="55"/>
        <end position="119"/>
    </location>
</feature>
<dbReference type="AlphaFoldDB" id="A0AA36ERG3"/>
<evidence type="ECO:0000313" key="3">
    <source>
        <dbReference type="Proteomes" id="UP001177003"/>
    </source>
</evidence>
<evidence type="ECO:0000256" key="1">
    <source>
        <dbReference type="SAM" id="MobiDB-lite"/>
    </source>
</evidence>
<sequence>MSKPLYEFTPITNIIKGPHALDYSIIIQSTKIINGAPSWDDFPITVRMQKCIEKPYVVESSDSEEDNDEDGNNDDDGDEEDNDNENSEASNKEGADEKEDTHKDEEELVADPENNSLRK</sequence>
<evidence type="ECO:0000313" key="2">
    <source>
        <dbReference type="EMBL" id="CAI9303070.1"/>
    </source>
</evidence>
<protein>
    <submittedName>
        <fullName evidence="2">Uncharacterized protein</fullName>
    </submittedName>
</protein>
<feature type="compositionally biased region" description="Basic and acidic residues" evidence="1">
    <location>
        <begin position="90"/>
        <end position="105"/>
    </location>
</feature>
<organism evidence="2 3">
    <name type="scientific">Lactuca saligna</name>
    <name type="common">Willowleaf lettuce</name>
    <dbReference type="NCBI Taxonomy" id="75948"/>
    <lineage>
        <taxon>Eukaryota</taxon>
        <taxon>Viridiplantae</taxon>
        <taxon>Streptophyta</taxon>
        <taxon>Embryophyta</taxon>
        <taxon>Tracheophyta</taxon>
        <taxon>Spermatophyta</taxon>
        <taxon>Magnoliopsida</taxon>
        <taxon>eudicotyledons</taxon>
        <taxon>Gunneridae</taxon>
        <taxon>Pentapetalae</taxon>
        <taxon>asterids</taxon>
        <taxon>campanulids</taxon>
        <taxon>Asterales</taxon>
        <taxon>Asteraceae</taxon>
        <taxon>Cichorioideae</taxon>
        <taxon>Cichorieae</taxon>
        <taxon>Lactucinae</taxon>
        <taxon>Lactuca</taxon>
    </lineage>
</organism>
<dbReference type="Proteomes" id="UP001177003">
    <property type="component" value="Chromosome 9"/>
</dbReference>
<name>A0AA36ERG3_LACSI</name>
<reference evidence="2" key="1">
    <citation type="submission" date="2023-04" db="EMBL/GenBank/DDBJ databases">
        <authorList>
            <person name="Vijverberg K."/>
            <person name="Xiong W."/>
            <person name="Schranz E."/>
        </authorList>
    </citation>
    <scope>NUCLEOTIDE SEQUENCE</scope>
</reference>
<accession>A0AA36ERG3</accession>
<feature type="compositionally biased region" description="Acidic residues" evidence="1">
    <location>
        <begin position="61"/>
        <end position="86"/>
    </location>
</feature>
<keyword evidence="3" id="KW-1185">Reference proteome</keyword>